<evidence type="ECO:0000313" key="1">
    <source>
        <dbReference type="EMBL" id="DBA11720.1"/>
    </source>
</evidence>
<organism evidence="1">
    <name type="scientific">Malaco herpesvirus 1</name>
    <dbReference type="NCBI Taxonomy" id="3031797"/>
    <lineage>
        <taxon>Viruses</taxon>
        <taxon>Duplodnaviria</taxon>
        <taxon>Heunggongvirae</taxon>
        <taxon>Peploviricota</taxon>
        <taxon>Herviviricetes</taxon>
        <taxon>Herpesvirales</taxon>
        <taxon>Malacoherpesviridae</taxon>
    </lineage>
</organism>
<reference evidence="1" key="2">
    <citation type="submission" date="2023-01" db="EMBL/GenBank/DDBJ databases">
        <authorList>
            <person name="Rosani U."/>
            <person name="Delmont T.O."/>
            <person name="Gaia M."/>
            <person name="Krupovic M."/>
        </authorList>
    </citation>
    <scope>NUCLEOTIDE SEQUENCE</scope>
    <source>
        <strain evidence="1">MalacoHV1/China/2018</strain>
    </source>
</reference>
<name>A0AA48SF05_9VIRU</name>
<protein>
    <submittedName>
        <fullName evidence="1">ORF19</fullName>
    </submittedName>
</protein>
<sequence length="154" mass="18045">MCGDHVVVDVNGKELVFIHKFRIHSGGENHILTDCTIQYLCHENVFFLLTLVCKNLFVNRVDRRDRFVYDIHDMIFVKLFHEFSQIWIFYEIKIVRLSYSSKHGRSERSYLSLFFSSQSLIGIKEIGVRIDPNLINSVEVIPLSDLSNPPLRSR</sequence>
<dbReference type="EMBL" id="BK063091">
    <property type="protein sequence ID" value="DBA11720.1"/>
    <property type="molecule type" value="Genomic_DNA"/>
</dbReference>
<reference evidence="1" key="1">
    <citation type="journal article" date="2023" name="Front. Mar. Sci.">
        <title>Tracing the invertebrate herpesviruses in the global sequence datasets.</title>
        <authorList>
            <person name="Rosani U."/>
            <person name="Gaia M."/>
            <person name="Delmont T.O."/>
            <person name="Krupovic M."/>
        </authorList>
    </citation>
    <scope>NUCLEOTIDE SEQUENCE</scope>
    <source>
        <strain evidence="1">MalacoHV1/China/2018</strain>
    </source>
</reference>
<accession>A0AA48SF05</accession>
<proteinExistence type="predicted"/>